<proteinExistence type="predicted"/>
<protein>
    <submittedName>
        <fullName evidence="1">Uncharacterized protein</fullName>
    </submittedName>
</protein>
<dbReference type="Proteomes" id="UP000784294">
    <property type="component" value="Unassembled WGS sequence"/>
</dbReference>
<name>A0A3S5CUV6_9PLAT</name>
<accession>A0A3S5CUV6</accession>
<organism evidence="1 2">
    <name type="scientific">Protopolystoma xenopodis</name>
    <dbReference type="NCBI Taxonomy" id="117903"/>
    <lineage>
        <taxon>Eukaryota</taxon>
        <taxon>Metazoa</taxon>
        <taxon>Spiralia</taxon>
        <taxon>Lophotrochozoa</taxon>
        <taxon>Platyhelminthes</taxon>
        <taxon>Monogenea</taxon>
        <taxon>Polyopisthocotylea</taxon>
        <taxon>Polystomatidea</taxon>
        <taxon>Polystomatidae</taxon>
        <taxon>Protopolystoma</taxon>
    </lineage>
</organism>
<dbReference type="EMBL" id="CAAALY010262138">
    <property type="protein sequence ID" value="VEL39681.1"/>
    <property type="molecule type" value="Genomic_DNA"/>
</dbReference>
<dbReference type="AlphaFoldDB" id="A0A3S5CUV6"/>
<keyword evidence="2" id="KW-1185">Reference proteome</keyword>
<evidence type="ECO:0000313" key="1">
    <source>
        <dbReference type="EMBL" id="VEL39681.1"/>
    </source>
</evidence>
<evidence type="ECO:0000313" key="2">
    <source>
        <dbReference type="Proteomes" id="UP000784294"/>
    </source>
</evidence>
<reference evidence="1" key="1">
    <citation type="submission" date="2018-11" db="EMBL/GenBank/DDBJ databases">
        <authorList>
            <consortium name="Pathogen Informatics"/>
        </authorList>
    </citation>
    <scope>NUCLEOTIDE SEQUENCE</scope>
</reference>
<sequence>MLSCGEVVYKLVVVTEYWKSRDQLLGQGWVGIETPLGEMLTDNLARSTRPQVNLHKRSGVRIRLGGGGKGRLEISQQLTGFLSEMVRMCVFVCIRSVFHSEPFSASRRRTKSGDINDERTARHMLVSPFDHNQVAATITHCVVHSKLTVAQMLDIHLLAGHNWSGHTDVEDVVT</sequence>
<comment type="caution">
    <text evidence="1">The sequence shown here is derived from an EMBL/GenBank/DDBJ whole genome shotgun (WGS) entry which is preliminary data.</text>
</comment>
<gene>
    <name evidence="1" type="ORF">PXEA_LOCUS33121</name>
</gene>